<protein>
    <recommendedName>
        <fullName evidence="4">Ninja-family protein</fullName>
    </recommendedName>
    <alternativeName>
        <fullName evidence="4">ABI-binding protein</fullName>
    </alternativeName>
</protein>
<feature type="compositionally biased region" description="Basic residues" evidence="5">
    <location>
        <begin position="424"/>
        <end position="434"/>
    </location>
</feature>
<reference evidence="8" key="2">
    <citation type="submission" date="2021-02" db="EMBL/GenBank/DDBJ databases">
        <authorList>
            <person name="Kimball J.A."/>
            <person name="Haas M.W."/>
            <person name="Macchietto M."/>
            <person name="Kono T."/>
            <person name="Duquette J."/>
            <person name="Shao M."/>
        </authorList>
    </citation>
    <scope>NUCLEOTIDE SEQUENCE</scope>
    <source>
        <tissue evidence="8">Fresh leaf tissue</tissue>
    </source>
</reference>
<evidence type="ECO:0000256" key="2">
    <source>
        <dbReference type="ARBA" id="ARBA00006081"/>
    </source>
</evidence>
<feature type="compositionally biased region" description="Low complexity" evidence="5">
    <location>
        <begin position="12"/>
        <end position="31"/>
    </location>
</feature>
<dbReference type="PANTHER" id="PTHR31413">
    <property type="entry name" value="AFP HOMOLOG 2"/>
    <property type="match status" value="1"/>
</dbReference>
<feature type="region of interest" description="Disordered" evidence="5">
    <location>
        <begin position="328"/>
        <end position="349"/>
    </location>
</feature>
<dbReference type="Pfam" id="PF07897">
    <property type="entry name" value="EAR"/>
    <property type="match status" value="1"/>
</dbReference>
<gene>
    <name evidence="8" type="ORF">GUJ93_ZPchr0007g3486</name>
</gene>
<comment type="caution">
    <text evidence="8">The sequence shown here is derived from an EMBL/GenBank/DDBJ whole genome shotgun (WGS) entry which is preliminary data.</text>
</comment>
<evidence type="ECO:0000256" key="3">
    <source>
        <dbReference type="ARBA" id="ARBA00023242"/>
    </source>
</evidence>
<organism evidence="8 9">
    <name type="scientific">Zizania palustris</name>
    <name type="common">Northern wild rice</name>
    <dbReference type="NCBI Taxonomy" id="103762"/>
    <lineage>
        <taxon>Eukaryota</taxon>
        <taxon>Viridiplantae</taxon>
        <taxon>Streptophyta</taxon>
        <taxon>Embryophyta</taxon>
        <taxon>Tracheophyta</taxon>
        <taxon>Spermatophyta</taxon>
        <taxon>Magnoliopsida</taxon>
        <taxon>Liliopsida</taxon>
        <taxon>Poales</taxon>
        <taxon>Poaceae</taxon>
        <taxon>BOP clade</taxon>
        <taxon>Oryzoideae</taxon>
        <taxon>Oryzeae</taxon>
        <taxon>Zizaniinae</taxon>
        <taxon>Zizania</taxon>
    </lineage>
</organism>
<feature type="compositionally biased region" description="Polar residues" evidence="5">
    <location>
        <begin position="812"/>
        <end position="823"/>
    </location>
</feature>
<dbReference type="OrthoDB" id="667358at2759"/>
<reference evidence="8" key="1">
    <citation type="journal article" date="2021" name="bioRxiv">
        <title>Whole Genome Assembly and Annotation of Northern Wild Rice, Zizania palustris L., Supports a Whole Genome Duplication in the Zizania Genus.</title>
        <authorList>
            <person name="Haas M."/>
            <person name="Kono T."/>
            <person name="Macchietto M."/>
            <person name="Millas R."/>
            <person name="McGilp L."/>
            <person name="Shao M."/>
            <person name="Duquette J."/>
            <person name="Hirsch C.N."/>
            <person name="Kimball J."/>
        </authorList>
    </citation>
    <scope>NUCLEOTIDE SEQUENCE</scope>
    <source>
        <tissue evidence="8">Fresh leaf tissue</tissue>
    </source>
</reference>
<evidence type="ECO:0000313" key="9">
    <source>
        <dbReference type="Proteomes" id="UP000729402"/>
    </source>
</evidence>
<accession>A0A8J5SPS9</accession>
<dbReference type="GO" id="GO:0005634">
    <property type="term" value="C:nucleus"/>
    <property type="evidence" value="ECO:0007669"/>
    <property type="project" value="UniProtKB-SubCell"/>
</dbReference>
<feature type="region of interest" description="Disordered" evidence="5">
    <location>
        <begin position="1"/>
        <end position="31"/>
    </location>
</feature>
<feature type="region of interest" description="Disordered" evidence="5">
    <location>
        <begin position="733"/>
        <end position="875"/>
    </location>
</feature>
<dbReference type="AlphaFoldDB" id="A0A8J5SPS9"/>
<proteinExistence type="inferred from homology"/>
<keyword evidence="9" id="KW-1185">Reference proteome</keyword>
<dbReference type="InterPro" id="IPR032308">
    <property type="entry name" value="TDBD"/>
</dbReference>
<evidence type="ECO:0000256" key="5">
    <source>
        <dbReference type="SAM" id="MobiDB-lite"/>
    </source>
</evidence>
<comment type="similarity">
    <text evidence="2 4">Belongs to the Ninja family.</text>
</comment>
<sequence>MPSPPPPRFDGAASLSSSTSSASSRGAFISSQRIRLTRKKPPRRKNMDQDYSWEGICYFSRKNTDWEIVTENPATAAAATAYNAYLCLLALAQQGKQHQAPQMGLLAITACFASEGNPPQEIKTTSRSQGRITVPSGLGWLMKISAKLNSRVLGWGKTEKAINFHVQKLRHHGGLREALGPKGMGWIERLMDWLRLLHFLLVQPLSCCFSLGHATSGNLLDEGDINTEILSAVKAVGVDTNAFENWHKAIVPVPESSLGALTQVIDESSLLDQLMDVGKVNELVSEKIDLVLAKGKMKVSFDVNNADQQNVVKGHFIADCPKRNGYKKGTGSSFHDSGKHESPSFTKGKPKTRFFKKALKDYRRENKKRDKAFFAEMEKSYSKRSTSSSSSSSSSDEEIIIKKGKDKDDPAGLCFMAFGDKPKSRTHQRRRSRKSFCSMALGDREEKSSSDDSDDDDSKVQLGYAQSVGSVWVPFPSSIWGSLLWKVLASRRQAEEVSKCSELLHANFTKLVAEARGRNGRNDTGLGLWTGMCGCVVALAWLVGAVFCAASLLGCYFGRMLLVSAGGLRCKLVVPTPAAVRQAPSRPSVRPAAAPPDTWISLKCLAVAVATKRAPRAPRAKPPTRGTIRSHGPHVTGTSSLALSDRGWCLGAWCMGAAGVGLSAMASRDFLDGFGGEESAARRAAGGESDEVELSLGLSLGGCFGADPARGEFKKPRLVRSSSIASICSLPGSDDVAASAPSSAPLMRTSSLPTETEEERWRRREMQSLKRLQAKRKRLERRNSMNSGRSSSGRDDAQDTMYPTGFQLRRSVPSQGSTSSMTEQGIGAGAGAEVRRSSAMNTSSCDNGSTQNQPLPPTQSSAVGGRLPNGTMKEQPPLRTLRSLTMRTTSTGDLRKSMVEDMPMVSSRVDGPNGRKIDGFLYKYRKGEEVRIVCVCHGNFLTPAEFVKHAGGGDVTNPLRHIVVNPSPSVFL</sequence>
<feature type="compositionally biased region" description="Low complexity" evidence="5">
    <location>
        <begin position="733"/>
        <end position="745"/>
    </location>
</feature>
<evidence type="ECO:0000259" key="6">
    <source>
        <dbReference type="Pfam" id="PF07897"/>
    </source>
</evidence>
<name>A0A8J5SPS9_ZIZPA</name>
<keyword evidence="3 4" id="KW-0539">Nucleus</keyword>
<evidence type="ECO:0000259" key="7">
    <source>
        <dbReference type="Pfam" id="PF16135"/>
    </source>
</evidence>
<dbReference type="GO" id="GO:0007165">
    <property type="term" value="P:signal transduction"/>
    <property type="evidence" value="ECO:0007669"/>
    <property type="project" value="InterPro"/>
</dbReference>
<evidence type="ECO:0000313" key="8">
    <source>
        <dbReference type="EMBL" id="KAG8079826.1"/>
    </source>
</evidence>
<dbReference type="InterPro" id="IPR012463">
    <property type="entry name" value="Ninja_motif"/>
</dbReference>
<dbReference type="GO" id="GO:0045892">
    <property type="term" value="P:negative regulation of DNA-templated transcription"/>
    <property type="evidence" value="ECO:0007669"/>
    <property type="project" value="TreeGrafter"/>
</dbReference>
<feature type="compositionally biased region" description="Basic and acidic residues" evidence="5">
    <location>
        <begin position="759"/>
        <end position="768"/>
    </location>
</feature>
<evidence type="ECO:0000256" key="1">
    <source>
        <dbReference type="ARBA" id="ARBA00004123"/>
    </source>
</evidence>
<feature type="region of interest" description="Disordered" evidence="5">
    <location>
        <begin position="417"/>
        <end position="458"/>
    </location>
</feature>
<dbReference type="InterPro" id="IPR032310">
    <property type="entry name" value="NLS_NINJA_AFP-like"/>
</dbReference>
<comment type="subcellular location">
    <subcellularLocation>
        <location evidence="1 4">Nucleus</location>
    </subcellularLocation>
</comment>
<feature type="compositionally biased region" description="Polar residues" evidence="5">
    <location>
        <begin position="838"/>
        <end position="862"/>
    </location>
</feature>
<feature type="domain" description="Ethylene-responsive binding factor-associated repression" evidence="6">
    <location>
        <begin position="687"/>
        <end position="726"/>
    </location>
</feature>
<feature type="domain" description="Tify" evidence="7">
    <location>
        <begin position="931"/>
        <end position="963"/>
    </location>
</feature>
<evidence type="ECO:0000256" key="4">
    <source>
        <dbReference type="RuleBase" id="RU369029"/>
    </source>
</evidence>
<dbReference type="Proteomes" id="UP000729402">
    <property type="component" value="Unassembled WGS sequence"/>
</dbReference>
<dbReference type="InterPro" id="IPR031307">
    <property type="entry name" value="Ninja_fam"/>
</dbReference>
<dbReference type="Pfam" id="PF16136">
    <property type="entry name" value="NLS_NINJA_AFP"/>
    <property type="match status" value="1"/>
</dbReference>
<dbReference type="Pfam" id="PF16135">
    <property type="entry name" value="TDBD"/>
    <property type="match status" value="1"/>
</dbReference>
<dbReference type="EMBL" id="JAAALK010000282">
    <property type="protein sequence ID" value="KAG8079826.1"/>
    <property type="molecule type" value="Genomic_DNA"/>
</dbReference>
<dbReference type="PANTHER" id="PTHR31413:SF31">
    <property type="entry name" value="NINJA-FAMILY PROTEIN AFP3"/>
    <property type="match status" value="1"/>
</dbReference>
<comment type="function">
    <text evidence="4">Acts as a negative regulator of abscisic acid (ABA) response.</text>
</comment>